<dbReference type="EMBL" id="KE346034">
    <property type="protein sequence ID" value="EXC24808.1"/>
    <property type="molecule type" value="Genomic_DNA"/>
</dbReference>
<name>W9S3Q3_9ROSA</name>
<reference evidence="3" key="1">
    <citation type="submission" date="2013-01" db="EMBL/GenBank/DDBJ databases">
        <title>Draft Genome Sequence of a Mulberry Tree, Morus notabilis C.K. Schneid.</title>
        <authorList>
            <person name="He N."/>
            <person name="Zhao S."/>
        </authorList>
    </citation>
    <scope>NUCLEOTIDE SEQUENCE</scope>
</reference>
<dbReference type="Proteomes" id="UP000030645">
    <property type="component" value="Unassembled WGS sequence"/>
</dbReference>
<sequence>MEEKEDERIDRPGISSSSVGRNEGPSSLLFRYLHSLFEMLEEELIHHETKLRELRTRAIRHLLDGEFERLKDLEPEVKKFNMCIEGHKDSVENLSKTLNDMELVFEKSGALSFAEFEEGYDEKMREKNPMKMEEAEEGRRIGNKNLMDMLQQLNQSDEGRNAFVALRTVAISIGIKLSCLLVEYFLLILQSEPDQMEAKIEEVTGTIQWENLEGNSVIIDLFVSVVEFIGKEMRNSTTKGSSAADQKEEMMKENHVWYGEREKDLLGIIFFEVLNLDFAFSRPIFLMRFPHKEILVKIGKNISKSFKLKLERIKLKMYEVKKLEFDQSVEDEDPETKELKERLEMEIKERWYELSFSNELVNKVESLHIK</sequence>
<dbReference type="AlphaFoldDB" id="W9S3Q3"/>
<proteinExistence type="predicted"/>
<evidence type="ECO:0000313" key="2">
    <source>
        <dbReference type="EMBL" id="EXC24808.1"/>
    </source>
</evidence>
<feature type="region of interest" description="Disordered" evidence="1">
    <location>
        <begin position="1"/>
        <end position="22"/>
    </location>
</feature>
<evidence type="ECO:0000313" key="3">
    <source>
        <dbReference type="Proteomes" id="UP000030645"/>
    </source>
</evidence>
<keyword evidence="3" id="KW-1185">Reference proteome</keyword>
<accession>W9S3Q3</accession>
<protein>
    <submittedName>
        <fullName evidence="2">Uncharacterized protein</fullName>
    </submittedName>
</protein>
<evidence type="ECO:0000256" key="1">
    <source>
        <dbReference type="SAM" id="MobiDB-lite"/>
    </source>
</evidence>
<organism evidence="2 3">
    <name type="scientific">Morus notabilis</name>
    <dbReference type="NCBI Taxonomy" id="981085"/>
    <lineage>
        <taxon>Eukaryota</taxon>
        <taxon>Viridiplantae</taxon>
        <taxon>Streptophyta</taxon>
        <taxon>Embryophyta</taxon>
        <taxon>Tracheophyta</taxon>
        <taxon>Spermatophyta</taxon>
        <taxon>Magnoliopsida</taxon>
        <taxon>eudicotyledons</taxon>
        <taxon>Gunneridae</taxon>
        <taxon>Pentapetalae</taxon>
        <taxon>rosids</taxon>
        <taxon>fabids</taxon>
        <taxon>Rosales</taxon>
        <taxon>Moraceae</taxon>
        <taxon>Moreae</taxon>
        <taxon>Morus</taxon>
    </lineage>
</organism>
<gene>
    <name evidence="2" type="ORF">L484_018522</name>
</gene>
<feature type="compositionally biased region" description="Basic and acidic residues" evidence="1">
    <location>
        <begin position="1"/>
        <end position="11"/>
    </location>
</feature>